<dbReference type="AlphaFoldDB" id="A0A0U5HC13"/>
<dbReference type="RefSeq" id="WP_011222414.1">
    <property type="nucleotide sequence ID" value="NZ_CEML01000005.1"/>
</dbReference>
<dbReference type="GeneID" id="67212862"/>
<dbReference type="InterPro" id="IPR050407">
    <property type="entry name" value="Geranylgeranyl_reductase"/>
</dbReference>
<gene>
    <name evidence="2" type="ORF">HHUB_6026</name>
</gene>
<evidence type="ECO:0000313" key="3">
    <source>
        <dbReference type="Proteomes" id="UP000066737"/>
    </source>
</evidence>
<keyword evidence="3" id="KW-1185">Reference proteome</keyword>
<dbReference type="InterPro" id="IPR054715">
    <property type="entry name" value="GGR_cat"/>
</dbReference>
<evidence type="ECO:0000313" key="2">
    <source>
        <dbReference type="EMBL" id="CQH64919.1"/>
    </source>
</evidence>
<geneLocation type="plasmid" evidence="3">
    <name>pSTJ003</name>
</geneLocation>
<evidence type="ECO:0000259" key="1">
    <source>
        <dbReference type="Pfam" id="PF22578"/>
    </source>
</evidence>
<dbReference type="PANTHER" id="PTHR42685:SF21">
    <property type="entry name" value="DEHYDROGENASE (FLAVOPROTEIN)-LIKE PROTEIN"/>
    <property type="match status" value="1"/>
</dbReference>
<dbReference type="OrthoDB" id="6062at2157"/>
<dbReference type="PANTHER" id="PTHR42685">
    <property type="entry name" value="GERANYLGERANYL DIPHOSPHATE REDUCTASE"/>
    <property type="match status" value="1"/>
</dbReference>
<organism evidence="2 3">
    <name type="scientific">Halobacterium hubeiense</name>
    <dbReference type="NCBI Taxonomy" id="1407499"/>
    <lineage>
        <taxon>Archaea</taxon>
        <taxon>Methanobacteriati</taxon>
        <taxon>Methanobacteriota</taxon>
        <taxon>Stenosarchaea group</taxon>
        <taxon>Halobacteria</taxon>
        <taxon>Halobacteriales</taxon>
        <taxon>Halobacteriaceae</taxon>
        <taxon>Halobacterium</taxon>
    </lineage>
</organism>
<dbReference type="EMBL" id="LN831305">
    <property type="protein sequence ID" value="CQH64919.1"/>
    <property type="molecule type" value="Genomic_DNA"/>
</dbReference>
<dbReference type="Proteomes" id="UP000066737">
    <property type="component" value="Plasmid pSTJ003"/>
</dbReference>
<dbReference type="SUPFAM" id="SSF51905">
    <property type="entry name" value="FAD/NAD(P)-binding domain"/>
    <property type="match status" value="1"/>
</dbReference>
<dbReference type="Gene3D" id="3.50.50.60">
    <property type="entry name" value="FAD/NAD(P)-binding domain"/>
    <property type="match status" value="1"/>
</dbReference>
<dbReference type="InterPro" id="IPR036188">
    <property type="entry name" value="FAD/NAD-bd_sf"/>
</dbReference>
<reference evidence="3" key="1">
    <citation type="journal article" date="2016" name="Environ. Microbiol.">
        <title>The complete genome of a viable archaeum isolated from 123-million-year-old rock salt.</title>
        <authorList>
            <person name="Jaakkola S.T."/>
            <person name="Pfeiffer F."/>
            <person name="Ravantti J.J."/>
            <person name="Guo Q."/>
            <person name="Liu Y."/>
            <person name="Chen X."/>
            <person name="Ma H."/>
            <person name="Yang C."/>
            <person name="Oksanen H.M."/>
            <person name="Bamford D.H."/>
        </authorList>
    </citation>
    <scope>NUCLEOTIDE SEQUENCE</scope>
    <source>
        <strain evidence="3">JI20-1</strain>
        <plasmid evidence="3">Plasmid pSTJ003</plasmid>
    </source>
</reference>
<sequence>MTRTSKIAVIGGGMAGLAAAAGFDDAGFVVELYERQSYDSKRVNCGEAMTAVSKIPLEPTVENGFLNPLPAMEVEVYDGIDADRHRTGAGTFPAADTYITDRNVVEQSWAEQLSEKGVDIHENQSITRTDFHEFTDEYDLVVDATGQPSLSSKALGTTNEYSGYMVALNSDVEGDFTELYPNSRIILENYTGYSWAFPKTSQRANVGIGWTVSDRPSDYMKALREACKRNGWPVPSQERTNVAIIPEGPSLDPDRTYLPEHSVVRVGDAAGIANRLTGKGISQAVESGFLAAELANSGQLHNFPDSLYQRMKTEYIFATVVRYFLETRNPKVLGAAIRAAAGIDIEDVDRSPSTVLLRLLRHPVLFARIFSRRRVLNRVYGGMTNQWELIN</sequence>
<feature type="domain" description="Digeranylgeranylglycerophospholipid reductase catalytic" evidence="1">
    <location>
        <begin position="167"/>
        <end position="220"/>
    </location>
</feature>
<accession>A0A0U5HC13</accession>
<dbReference type="Pfam" id="PF22578">
    <property type="entry name" value="GGR_cat"/>
    <property type="match status" value="1"/>
</dbReference>
<protein>
    <submittedName>
        <fullName evidence="2">Probable FAD-dependent oxidoreductase</fullName>
    </submittedName>
</protein>
<name>A0A0U5HC13_9EURY</name>
<dbReference type="KEGG" id="hhb:Hhub_6026"/>
<proteinExistence type="predicted"/>